<gene>
    <name evidence="6" type="ORF">FHW12_001801</name>
</gene>
<evidence type="ECO:0000256" key="3">
    <source>
        <dbReference type="SAM" id="MobiDB-lite"/>
    </source>
</evidence>
<dbReference type="GO" id="GO:0004672">
    <property type="term" value="F:protein kinase activity"/>
    <property type="evidence" value="ECO:0007669"/>
    <property type="project" value="UniProtKB-ARBA"/>
</dbReference>
<protein>
    <submittedName>
        <fullName evidence="6">Chemotaxis protein histidine kinase CheA</fullName>
    </submittedName>
</protein>
<dbReference type="GO" id="GO:0000160">
    <property type="term" value="P:phosphorelay signal transduction system"/>
    <property type="evidence" value="ECO:0007669"/>
    <property type="project" value="UniProtKB-KW"/>
</dbReference>
<accession>A0A839ESZ9</accession>
<feature type="region of interest" description="Disordered" evidence="3">
    <location>
        <begin position="31"/>
        <end position="56"/>
    </location>
</feature>
<dbReference type="InterPro" id="IPR008207">
    <property type="entry name" value="Sig_transdc_His_kin_Hpt_dom"/>
</dbReference>
<feature type="transmembrane region" description="Helical" evidence="4">
    <location>
        <begin position="6"/>
        <end position="23"/>
    </location>
</feature>
<dbReference type="InterPro" id="IPR051315">
    <property type="entry name" value="Bact_Chemotaxis_CheA"/>
</dbReference>
<dbReference type="RefSeq" id="WP_182530644.1">
    <property type="nucleotide sequence ID" value="NZ_JACGXL010000002.1"/>
</dbReference>
<reference evidence="6 7" key="1">
    <citation type="submission" date="2020-07" db="EMBL/GenBank/DDBJ databases">
        <title>Genomic Encyclopedia of Type Strains, Phase IV (KMG-V): Genome sequencing to study the core and pangenomes of soil and plant-associated prokaryotes.</title>
        <authorList>
            <person name="Whitman W."/>
        </authorList>
    </citation>
    <scope>NUCLEOTIDE SEQUENCE [LARGE SCALE GENOMIC DNA]</scope>
    <source>
        <strain evidence="6 7">RH2WT43</strain>
    </source>
</reference>
<keyword evidence="4" id="KW-1133">Transmembrane helix</keyword>
<dbReference type="SUPFAM" id="SSF47226">
    <property type="entry name" value="Histidine-containing phosphotransfer domain, HPT domain"/>
    <property type="match status" value="1"/>
</dbReference>
<feature type="domain" description="HPt" evidence="5">
    <location>
        <begin position="57"/>
        <end position="161"/>
    </location>
</feature>
<dbReference type="AlphaFoldDB" id="A0A839ESZ9"/>
<keyword evidence="6" id="KW-0808">Transferase</keyword>
<evidence type="ECO:0000313" key="6">
    <source>
        <dbReference type="EMBL" id="MBA8887587.1"/>
    </source>
</evidence>
<feature type="modified residue" description="Phosphohistidine" evidence="2">
    <location>
        <position position="104"/>
    </location>
</feature>
<name>A0A839ESZ9_9GAMM</name>
<organism evidence="6 7">
    <name type="scientific">Dokdonella fugitiva</name>
    <dbReference type="NCBI Taxonomy" id="328517"/>
    <lineage>
        <taxon>Bacteria</taxon>
        <taxon>Pseudomonadati</taxon>
        <taxon>Pseudomonadota</taxon>
        <taxon>Gammaproteobacteria</taxon>
        <taxon>Lysobacterales</taxon>
        <taxon>Rhodanobacteraceae</taxon>
        <taxon>Dokdonella</taxon>
    </lineage>
</organism>
<keyword evidence="4" id="KW-0472">Membrane</keyword>
<keyword evidence="2" id="KW-0597">Phosphoprotein</keyword>
<dbReference type="PANTHER" id="PTHR43395:SF10">
    <property type="entry name" value="CHEMOTAXIS PROTEIN CHEA"/>
    <property type="match status" value="1"/>
</dbReference>
<evidence type="ECO:0000256" key="1">
    <source>
        <dbReference type="ARBA" id="ARBA00023012"/>
    </source>
</evidence>
<evidence type="ECO:0000256" key="4">
    <source>
        <dbReference type="SAM" id="Phobius"/>
    </source>
</evidence>
<evidence type="ECO:0000313" key="7">
    <source>
        <dbReference type="Proteomes" id="UP000550401"/>
    </source>
</evidence>
<dbReference type="CDD" id="cd00088">
    <property type="entry name" value="HPT"/>
    <property type="match status" value="1"/>
</dbReference>
<feature type="compositionally biased region" description="Low complexity" evidence="3">
    <location>
        <begin position="31"/>
        <end position="44"/>
    </location>
</feature>
<dbReference type="PROSITE" id="PS50894">
    <property type="entry name" value="HPT"/>
    <property type="match status" value="1"/>
</dbReference>
<dbReference type="PANTHER" id="PTHR43395">
    <property type="entry name" value="SENSOR HISTIDINE KINASE CHEA"/>
    <property type="match status" value="1"/>
</dbReference>
<dbReference type="Gene3D" id="1.20.120.160">
    <property type="entry name" value="HPT domain"/>
    <property type="match status" value="1"/>
</dbReference>
<dbReference type="Pfam" id="PF01627">
    <property type="entry name" value="Hpt"/>
    <property type="match status" value="1"/>
</dbReference>
<comment type="caution">
    <text evidence="6">The sequence shown here is derived from an EMBL/GenBank/DDBJ whole genome shotgun (WGS) entry which is preliminary data.</text>
</comment>
<evidence type="ECO:0000256" key="2">
    <source>
        <dbReference type="PROSITE-ProRule" id="PRU00110"/>
    </source>
</evidence>
<keyword evidence="1" id="KW-0902">Two-component regulatory system</keyword>
<keyword evidence="4" id="KW-0812">Transmembrane</keyword>
<keyword evidence="7" id="KW-1185">Reference proteome</keyword>
<proteinExistence type="predicted"/>
<dbReference type="EMBL" id="JACGXL010000002">
    <property type="protein sequence ID" value="MBA8887587.1"/>
    <property type="molecule type" value="Genomic_DNA"/>
</dbReference>
<dbReference type="Proteomes" id="UP000550401">
    <property type="component" value="Unassembled WGS sequence"/>
</dbReference>
<keyword evidence="6" id="KW-0418">Kinase</keyword>
<dbReference type="SMART" id="SM00073">
    <property type="entry name" value="HPT"/>
    <property type="match status" value="1"/>
</dbReference>
<dbReference type="InterPro" id="IPR036641">
    <property type="entry name" value="HPT_dom_sf"/>
</dbReference>
<evidence type="ECO:0000259" key="5">
    <source>
        <dbReference type="PROSITE" id="PS50894"/>
    </source>
</evidence>
<sequence>MSAEFAIGLIVLVLAAVVVVVLMRRRSAAPPATTQAPTRAVPARNRAPRKSARATPVDEVDDELREVFVAEARGEIGNLRRSLPHWRTVPADLDRAVPLRRSFHTLKGSSRLVGAFAIGDFCAAIERLLLAVVEGSVPPEPAVIDTVARAVAALPALLGEYTGERTTRTDVSALVRTAEHLLRDDVPATAKRR</sequence>